<comment type="similarity">
    <text evidence="4">Belongs to the class I-like SAM-binding methyltransferase superfamily. Cation-dependent O-methyltransferase family.</text>
</comment>
<dbReference type="SUPFAM" id="SSF53335">
    <property type="entry name" value="S-adenosyl-L-methionine-dependent methyltransferases"/>
    <property type="match status" value="1"/>
</dbReference>
<evidence type="ECO:0000256" key="2">
    <source>
        <dbReference type="ARBA" id="ARBA00022679"/>
    </source>
</evidence>
<dbReference type="Pfam" id="PF01596">
    <property type="entry name" value="Methyltransf_3"/>
    <property type="match status" value="1"/>
</dbReference>
<dbReference type="InterPro" id="IPR029063">
    <property type="entry name" value="SAM-dependent_MTases_sf"/>
</dbReference>
<evidence type="ECO:0000256" key="4">
    <source>
        <dbReference type="ARBA" id="ARBA00023453"/>
    </source>
</evidence>
<comment type="caution">
    <text evidence="5">The sequence shown here is derived from an EMBL/GenBank/DDBJ whole genome shotgun (WGS) entry which is preliminary data.</text>
</comment>
<dbReference type="PROSITE" id="PS51682">
    <property type="entry name" value="SAM_OMT_I"/>
    <property type="match status" value="1"/>
</dbReference>
<name>A0A507R5E0_MONPU</name>
<dbReference type="EMBL" id="VIFY01000008">
    <property type="protein sequence ID" value="TQB76612.1"/>
    <property type="molecule type" value="Genomic_DNA"/>
</dbReference>
<evidence type="ECO:0000313" key="5">
    <source>
        <dbReference type="EMBL" id="TQB76612.1"/>
    </source>
</evidence>
<keyword evidence="3" id="KW-0949">S-adenosyl-L-methionine</keyword>
<dbReference type="InterPro" id="IPR002935">
    <property type="entry name" value="SAM_O-MeTrfase"/>
</dbReference>
<dbReference type="AlphaFoldDB" id="A0A507R5E0"/>
<dbReference type="PANTHER" id="PTHR10509">
    <property type="entry name" value="O-METHYLTRANSFERASE-RELATED"/>
    <property type="match status" value="1"/>
</dbReference>
<dbReference type="STRING" id="5098.A0A507R5E0"/>
<dbReference type="PANTHER" id="PTHR10509:SF14">
    <property type="entry name" value="CAFFEOYL-COA O-METHYLTRANSFERASE 3-RELATED"/>
    <property type="match status" value="1"/>
</dbReference>
<dbReference type="OrthoDB" id="10251242at2759"/>
<dbReference type="InterPro" id="IPR050362">
    <property type="entry name" value="Cation-dep_OMT"/>
</dbReference>
<organism evidence="5 6">
    <name type="scientific">Monascus purpureus</name>
    <name type="common">Red mold</name>
    <name type="synonym">Monascus anka</name>
    <dbReference type="NCBI Taxonomy" id="5098"/>
    <lineage>
        <taxon>Eukaryota</taxon>
        <taxon>Fungi</taxon>
        <taxon>Dikarya</taxon>
        <taxon>Ascomycota</taxon>
        <taxon>Pezizomycotina</taxon>
        <taxon>Eurotiomycetes</taxon>
        <taxon>Eurotiomycetidae</taxon>
        <taxon>Eurotiales</taxon>
        <taxon>Aspergillaceae</taxon>
        <taxon>Monascus</taxon>
    </lineage>
</organism>
<dbReference type="Gene3D" id="3.40.50.150">
    <property type="entry name" value="Vaccinia Virus protein VP39"/>
    <property type="match status" value="1"/>
</dbReference>
<gene>
    <name evidence="5" type="ORF">MPDQ_007534</name>
</gene>
<protein>
    <recommendedName>
        <fullName evidence="7">O-methyltransferase imqG</fullName>
    </recommendedName>
</protein>
<evidence type="ECO:0000256" key="3">
    <source>
        <dbReference type="ARBA" id="ARBA00022691"/>
    </source>
</evidence>
<keyword evidence="2" id="KW-0808">Transferase</keyword>
<proteinExistence type="inferred from homology"/>
<reference evidence="5 6" key="1">
    <citation type="submission" date="2019-06" db="EMBL/GenBank/DDBJ databases">
        <title>Wine fermentation using esterase from Monascus purpureus.</title>
        <authorList>
            <person name="Geng C."/>
            <person name="Zhang Y."/>
        </authorList>
    </citation>
    <scope>NUCLEOTIDE SEQUENCE [LARGE SCALE GENOMIC DNA]</scope>
    <source>
        <strain evidence="5">HQ1</strain>
    </source>
</reference>
<sequence length="244" mass="26855">MTSRIQDPIDPAIATQVDAYLDTELTSKGTATSLYDRVLQRIRTNSHAKGLADISVSPSQGKFLALQARLARAKNILEVGTLGAYSTVWFTTASPDTRVTSIEIDENTLSVARENISFADESVSSRISLNLGNALDVLPRLLGEIEAGTRRRFDFVFIDADKQSNLAYFEYAVRMVERGSVIIVDNVVRRGRVVDEAACRDDERIVGVRKVIEAMKGNERVEDAVALQTLGQKGYDGFLLAIVK</sequence>
<evidence type="ECO:0000313" key="6">
    <source>
        <dbReference type="Proteomes" id="UP000319663"/>
    </source>
</evidence>
<evidence type="ECO:0000256" key="1">
    <source>
        <dbReference type="ARBA" id="ARBA00022603"/>
    </source>
</evidence>
<dbReference type="GO" id="GO:0032259">
    <property type="term" value="P:methylation"/>
    <property type="evidence" value="ECO:0007669"/>
    <property type="project" value="UniProtKB-KW"/>
</dbReference>
<dbReference type="GO" id="GO:0008171">
    <property type="term" value="F:O-methyltransferase activity"/>
    <property type="evidence" value="ECO:0007669"/>
    <property type="project" value="InterPro"/>
</dbReference>
<dbReference type="GO" id="GO:0008757">
    <property type="term" value="F:S-adenosylmethionine-dependent methyltransferase activity"/>
    <property type="evidence" value="ECO:0007669"/>
    <property type="project" value="TreeGrafter"/>
</dbReference>
<keyword evidence="1" id="KW-0489">Methyltransferase</keyword>
<dbReference type="Proteomes" id="UP000319663">
    <property type="component" value="Unassembled WGS sequence"/>
</dbReference>
<accession>A0A507R5E0</accession>
<evidence type="ECO:0008006" key="7">
    <source>
        <dbReference type="Google" id="ProtNLM"/>
    </source>
</evidence>
<keyword evidence="6" id="KW-1185">Reference proteome</keyword>